<gene>
    <name evidence="2" type="ORF">chiPu_0018885</name>
</gene>
<reference evidence="2 3" key="1">
    <citation type="journal article" date="2018" name="Nat. Ecol. Evol.">
        <title>Shark genomes provide insights into elasmobranch evolution and the origin of vertebrates.</title>
        <authorList>
            <person name="Hara Y"/>
            <person name="Yamaguchi K"/>
            <person name="Onimaru K"/>
            <person name="Kadota M"/>
            <person name="Koyanagi M"/>
            <person name="Keeley SD"/>
            <person name="Tatsumi K"/>
            <person name="Tanaka K"/>
            <person name="Motone F"/>
            <person name="Kageyama Y"/>
            <person name="Nozu R"/>
            <person name="Adachi N"/>
            <person name="Nishimura O"/>
            <person name="Nakagawa R"/>
            <person name="Tanegashima C"/>
            <person name="Kiyatake I"/>
            <person name="Matsumoto R"/>
            <person name="Murakumo K"/>
            <person name="Nishida K"/>
            <person name="Terakita A"/>
            <person name="Kuratani S"/>
            <person name="Sato K"/>
            <person name="Hyodo S Kuraku.S."/>
        </authorList>
    </citation>
    <scope>NUCLEOTIDE SEQUENCE [LARGE SCALE GENOMIC DNA]</scope>
</reference>
<sequence>MEQSGWEASRKNNLPTASFTTTSCDKSLGCTCLKPATKVHLGPDRDSDLETLPPTLHGAETGHPSQGAGSPYKTDDTDNVEEGTVRAAHPAVEISITTQTFYNKSYRDIKQGIDMKKTINETGEETADATAFMEGVVIEPVCDRTSVSDPLSCRWAVLQGLRHPLPHSESV</sequence>
<evidence type="ECO:0000256" key="1">
    <source>
        <dbReference type="SAM" id="MobiDB-lite"/>
    </source>
</evidence>
<dbReference type="Proteomes" id="UP000287033">
    <property type="component" value="Unassembled WGS sequence"/>
</dbReference>
<protein>
    <submittedName>
        <fullName evidence="2">Uncharacterized protein</fullName>
    </submittedName>
</protein>
<organism evidence="2 3">
    <name type="scientific">Chiloscyllium punctatum</name>
    <name type="common">Brownbanded bambooshark</name>
    <name type="synonym">Hemiscyllium punctatum</name>
    <dbReference type="NCBI Taxonomy" id="137246"/>
    <lineage>
        <taxon>Eukaryota</taxon>
        <taxon>Metazoa</taxon>
        <taxon>Chordata</taxon>
        <taxon>Craniata</taxon>
        <taxon>Vertebrata</taxon>
        <taxon>Chondrichthyes</taxon>
        <taxon>Elasmobranchii</taxon>
        <taxon>Galeomorphii</taxon>
        <taxon>Galeoidea</taxon>
        <taxon>Orectolobiformes</taxon>
        <taxon>Hemiscylliidae</taxon>
        <taxon>Chiloscyllium</taxon>
    </lineage>
</organism>
<keyword evidence="3" id="KW-1185">Reference proteome</keyword>
<evidence type="ECO:0000313" key="3">
    <source>
        <dbReference type="Proteomes" id="UP000287033"/>
    </source>
</evidence>
<comment type="caution">
    <text evidence="2">The sequence shown here is derived from an EMBL/GenBank/DDBJ whole genome shotgun (WGS) entry which is preliminary data.</text>
</comment>
<evidence type="ECO:0000313" key="2">
    <source>
        <dbReference type="EMBL" id="GCC20326.1"/>
    </source>
</evidence>
<feature type="compositionally biased region" description="Polar residues" evidence="1">
    <location>
        <begin position="11"/>
        <end position="25"/>
    </location>
</feature>
<proteinExistence type="predicted"/>
<name>A0A401RQB1_CHIPU</name>
<accession>A0A401RQB1</accession>
<feature type="region of interest" description="Disordered" evidence="1">
    <location>
        <begin position="1"/>
        <end position="78"/>
    </location>
</feature>
<dbReference type="AlphaFoldDB" id="A0A401RQB1"/>
<dbReference type="EMBL" id="BEZZ01001730">
    <property type="protein sequence ID" value="GCC20326.1"/>
    <property type="molecule type" value="Genomic_DNA"/>
</dbReference>